<keyword evidence="1" id="KW-0812">Transmembrane</keyword>
<evidence type="ECO:0000256" key="1">
    <source>
        <dbReference type="SAM" id="Phobius"/>
    </source>
</evidence>
<reference evidence="2" key="1">
    <citation type="journal article" date="2020" name="Nature">
        <title>Giant virus diversity and host interactions through global metagenomics.</title>
        <authorList>
            <person name="Schulz F."/>
            <person name="Roux S."/>
            <person name="Paez-Espino D."/>
            <person name="Jungbluth S."/>
            <person name="Walsh D.A."/>
            <person name="Denef V.J."/>
            <person name="McMahon K.D."/>
            <person name="Konstantinidis K.T."/>
            <person name="Eloe-Fadrosh E.A."/>
            <person name="Kyrpides N.C."/>
            <person name="Woyke T."/>
        </authorList>
    </citation>
    <scope>NUCLEOTIDE SEQUENCE</scope>
    <source>
        <strain evidence="2">GVMAG-M-3300018428-16</strain>
    </source>
</reference>
<keyword evidence="1" id="KW-0472">Membrane</keyword>
<dbReference type="SUPFAM" id="SSF51294">
    <property type="entry name" value="Hedgehog/intein (Hint) domain"/>
    <property type="match status" value="1"/>
</dbReference>
<evidence type="ECO:0000313" key="2">
    <source>
        <dbReference type="EMBL" id="QHS94932.1"/>
    </source>
</evidence>
<keyword evidence="1" id="KW-1133">Transmembrane helix</keyword>
<organism evidence="2">
    <name type="scientific">viral metagenome</name>
    <dbReference type="NCBI Taxonomy" id="1070528"/>
    <lineage>
        <taxon>unclassified sequences</taxon>
        <taxon>metagenomes</taxon>
        <taxon>organismal metagenomes</taxon>
    </lineage>
</organism>
<proteinExistence type="predicted"/>
<sequence length="523" mass="59896">MDRFYKNVEKLYDFTYASKYGPDWIYSIFILFITFIIVTYVNFLNTRDELAANWNEVRCQPQNMALAGFINAPKDGSTSSSEYAKQNFEGCLNDMSNKSSYEITNPMVASLNYLAEIWSSFSESLNNIREYLARFRDNFANFIEEIMGQIMNMMIEFQKVFVSLRDLLNKILGIMTSALMGTLGLYYTLVSAFKAIFSLIKWIALAAIALAITSMFSIIGIPIGIILIVFVGVLIYMMVMMARGFPPVLGGLRFPRIPSPRFPRVCFDKDTKLVMNNKSIKKISEIKLNDKLKGNNTVYGVFKMLAENEKNNMYKLNKVVVSGNHKVKYLGDWVNVKDCPKSVKLSKYDDKIIYNLLTFSKMINIENNDFLDYDDITPKNLDKLNNSSVINKGSLHDNFGLFRKFIGGFYGDTKIKLQDNIVKYIKNINVGDVLTDNVKVVGVVELDCSDVKIKMVNTVTLMCSDNILHDSLGKVKTIQSVRGTNLGKVNCNKVYHLITDKNYFYIDFLKIYDYDYLIDHYLE</sequence>
<dbReference type="EMBL" id="MN739235">
    <property type="protein sequence ID" value="QHS94932.1"/>
    <property type="molecule type" value="Genomic_DNA"/>
</dbReference>
<dbReference type="AlphaFoldDB" id="A0A6C0BSH4"/>
<protein>
    <submittedName>
        <fullName evidence="2">Uncharacterized protein</fullName>
    </submittedName>
</protein>
<dbReference type="Gene3D" id="2.170.16.10">
    <property type="entry name" value="Hedgehog/Intein (Hint) domain"/>
    <property type="match status" value="1"/>
</dbReference>
<feature type="transmembrane region" description="Helical" evidence="1">
    <location>
        <begin position="195"/>
        <end position="212"/>
    </location>
</feature>
<name>A0A6C0BSH4_9ZZZZ</name>
<feature type="transmembrane region" description="Helical" evidence="1">
    <location>
        <begin position="219"/>
        <end position="239"/>
    </location>
</feature>
<feature type="transmembrane region" description="Helical" evidence="1">
    <location>
        <begin position="167"/>
        <end position="189"/>
    </location>
</feature>
<dbReference type="InterPro" id="IPR036844">
    <property type="entry name" value="Hint_dom_sf"/>
</dbReference>
<accession>A0A6C0BSH4</accession>
<feature type="transmembrane region" description="Helical" evidence="1">
    <location>
        <begin position="24"/>
        <end position="44"/>
    </location>
</feature>